<evidence type="ECO:0000313" key="5">
    <source>
        <dbReference type="Proteomes" id="UP000249590"/>
    </source>
</evidence>
<dbReference type="InterPro" id="IPR050955">
    <property type="entry name" value="Plant_Biomass_Hydrol_Est"/>
</dbReference>
<protein>
    <recommendedName>
        <fullName evidence="6">Poly(Hydroxyalkanoate) depolymerase family esterase</fullName>
    </recommendedName>
</protein>
<evidence type="ECO:0000256" key="3">
    <source>
        <dbReference type="SAM" id="MobiDB-lite"/>
    </source>
</evidence>
<dbReference type="Gene3D" id="3.40.50.1820">
    <property type="entry name" value="alpha/beta hydrolase"/>
    <property type="match status" value="1"/>
</dbReference>
<keyword evidence="2" id="KW-0378">Hydrolase</keyword>
<evidence type="ECO:0000256" key="2">
    <source>
        <dbReference type="ARBA" id="ARBA00022801"/>
    </source>
</evidence>
<accession>A0A8B2NTE0</accession>
<dbReference type="EMBL" id="QHHQ01000001">
    <property type="protein sequence ID" value="RAI03467.1"/>
    <property type="molecule type" value="Genomic_DNA"/>
</dbReference>
<dbReference type="PANTHER" id="PTHR43037">
    <property type="entry name" value="UNNAMED PRODUCT-RELATED"/>
    <property type="match status" value="1"/>
</dbReference>
<dbReference type="AlphaFoldDB" id="A0A8B2NTE0"/>
<keyword evidence="1" id="KW-0732">Signal</keyword>
<gene>
    <name evidence="4" type="ORF">DLJ53_02885</name>
</gene>
<sequence>MNKHLASAMRQATAAVRDGQPQQATAIIRSALNLGGTSAFTPDAEAAPVPPGIVAPRHTQLATARVPRGEPQSSGRPTYPLGKVVEMLKARRARSPAPHAPAAPRTSPADARFISRTFQGRAGSRDYRLYVPATTSGVPNGLVVMLHGCNQDPDDFAAGTDMNRLAAAHGLLVAYPGQSRRANMSGCWNWFDPNHQRRGGGEPAILADLTTALRDEFGIPSGRVFVAGLSAGGAMAAVVAATYPEIYDAIGIHSGLGYGAASDVMSAFSAMNGSGGPLRAGPATDAQPRLIIVHGTADTTVVPSNAASIFDAMEDLLPVGRRSVERIAGSPNGRPETVHRLERDGVVVAEMRIVEGMGHAWAGGSEAGSYTDPVGPDASAAMIRFFLAADGPT</sequence>
<proteinExistence type="predicted"/>
<dbReference type="GO" id="GO:0016787">
    <property type="term" value="F:hydrolase activity"/>
    <property type="evidence" value="ECO:0007669"/>
    <property type="project" value="UniProtKB-KW"/>
</dbReference>
<evidence type="ECO:0008006" key="6">
    <source>
        <dbReference type="Google" id="ProtNLM"/>
    </source>
</evidence>
<comment type="caution">
    <text evidence="4">The sequence shown here is derived from an EMBL/GenBank/DDBJ whole genome shotgun (WGS) entry which is preliminary data.</text>
</comment>
<keyword evidence="5" id="KW-1185">Reference proteome</keyword>
<evidence type="ECO:0000256" key="1">
    <source>
        <dbReference type="ARBA" id="ARBA00022729"/>
    </source>
</evidence>
<dbReference type="GO" id="GO:0005576">
    <property type="term" value="C:extracellular region"/>
    <property type="evidence" value="ECO:0007669"/>
    <property type="project" value="InterPro"/>
</dbReference>
<dbReference type="NCBIfam" id="TIGR01840">
    <property type="entry name" value="esterase_phb"/>
    <property type="match status" value="1"/>
</dbReference>
<dbReference type="InterPro" id="IPR029058">
    <property type="entry name" value="AB_hydrolase_fold"/>
</dbReference>
<dbReference type="PANTHER" id="PTHR43037:SF1">
    <property type="entry name" value="BLL1128 PROTEIN"/>
    <property type="match status" value="1"/>
</dbReference>
<dbReference type="Proteomes" id="UP000249590">
    <property type="component" value="Unassembled WGS sequence"/>
</dbReference>
<evidence type="ECO:0000313" key="4">
    <source>
        <dbReference type="EMBL" id="RAI03467.1"/>
    </source>
</evidence>
<organism evidence="4 5">
    <name type="scientific">Acuticoccus sediminis</name>
    <dbReference type="NCBI Taxonomy" id="2184697"/>
    <lineage>
        <taxon>Bacteria</taxon>
        <taxon>Pseudomonadati</taxon>
        <taxon>Pseudomonadota</taxon>
        <taxon>Alphaproteobacteria</taxon>
        <taxon>Hyphomicrobiales</taxon>
        <taxon>Amorphaceae</taxon>
        <taxon>Acuticoccus</taxon>
    </lineage>
</organism>
<reference evidence="4 5" key="1">
    <citation type="submission" date="2018-05" db="EMBL/GenBank/DDBJ databases">
        <title>Acuticoccus sediminis sp. nov., isolated from deep-sea sediment of Indian Ocean.</title>
        <authorList>
            <person name="Liu X."/>
            <person name="Lai Q."/>
            <person name="Du Y."/>
            <person name="Sun F."/>
            <person name="Zhang X."/>
            <person name="Wang S."/>
            <person name="Shao Z."/>
        </authorList>
    </citation>
    <scope>NUCLEOTIDE SEQUENCE [LARGE SCALE GENOMIC DNA]</scope>
    <source>
        <strain evidence="4 5">PTG4-2</strain>
    </source>
</reference>
<dbReference type="InterPro" id="IPR010126">
    <property type="entry name" value="Esterase_phb"/>
</dbReference>
<name>A0A8B2NTE0_9HYPH</name>
<dbReference type="Pfam" id="PF10503">
    <property type="entry name" value="Esterase_PHB"/>
    <property type="match status" value="1"/>
</dbReference>
<dbReference type="SUPFAM" id="SSF53474">
    <property type="entry name" value="alpha/beta-Hydrolases"/>
    <property type="match status" value="2"/>
</dbReference>
<feature type="region of interest" description="Disordered" evidence="3">
    <location>
        <begin position="1"/>
        <end position="21"/>
    </location>
</feature>
<dbReference type="OrthoDB" id="9767239at2"/>